<protein>
    <recommendedName>
        <fullName evidence="3">thymidine phosphorylase</fullName>
        <ecNumber evidence="3">2.4.2.4</ecNumber>
    </recommendedName>
</protein>
<dbReference type="SUPFAM" id="SSF54680">
    <property type="entry name" value="Pyrimidine nucleoside phosphorylase C-terminal domain"/>
    <property type="match status" value="1"/>
</dbReference>
<dbReference type="Gene3D" id="1.20.970.10">
    <property type="entry name" value="Transferase, Pyrimidine Nucleoside Phosphorylase, Chain C"/>
    <property type="match status" value="1"/>
</dbReference>
<dbReference type="GO" id="GO:0009032">
    <property type="term" value="F:thymidine phosphorylase activity"/>
    <property type="evidence" value="ECO:0007669"/>
    <property type="project" value="UniProtKB-EC"/>
</dbReference>
<proteinExistence type="inferred from homology"/>
<evidence type="ECO:0000256" key="5">
    <source>
        <dbReference type="ARBA" id="ARBA00022679"/>
    </source>
</evidence>
<keyword evidence="4 8" id="KW-0328">Glycosyltransferase</keyword>
<accession>D0LL72</accession>
<comment type="catalytic activity">
    <reaction evidence="6">
        <text>thymidine + phosphate = 2-deoxy-alpha-D-ribose 1-phosphate + thymine</text>
        <dbReference type="Rhea" id="RHEA:16037"/>
        <dbReference type="ChEBI" id="CHEBI:17748"/>
        <dbReference type="ChEBI" id="CHEBI:17821"/>
        <dbReference type="ChEBI" id="CHEBI:43474"/>
        <dbReference type="ChEBI" id="CHEBI:57259"/>
        <dbReference type="EC" id="2.4.2.4"/>
    </reaction>
</comment>
<comment type="similarity">
    <text evidence="1">Belongs to the thymidine/pyrimidine-nucleoside phosphorylase family.</text>
</comment>
<evidence type="ECO:0000256" key="6">
    <source>
        <dbReference type="ARBA" id="ARBA00048550"/>
    </source>
</evidence>
<dbReference type="InterPro" id="IPR017459">
    <property type="entry name" value="Glycosyl_Trfase_fam3_N_dom"/>
</dbReference>
<dbReference type="GO" id="GO:0006206">
    <property type="term" value="P:pyrimidine nucleobase metabolic process"/>
    <property type="evidence" value="ECO:0007669"/>
    <property type="project" value="InterPro"/>
</dbReference>
<dbReference type="Proteomes" id="UP000001880">
    <property type="component" value="Chromosome"/>
</dbReference>
<dbReference type="InterPro" id="IPR000053">
    <property type="entry name" value="Thymidine/pyrmidine_PPase"/>
</dbReference>
<dbReference type="PIRSF" id="PIRSF000478">
    <property type="entry name" value="TP_PyNP"/>
    <property type="match status" value="1"/>
</dbReference>
<dbReference type="eggNOG" id="COG0213">
    <property type="taxonomic scope" value="Bacteria"/>
</dbReference>
<evidence type="ECO:0000256" key="3">
    <source>
        <dbReference type="ARBA" id="ARBA00011892"/>
    </source>
</evidence>
<dbReference type="Gene3D" id="3.90.1170.30">
    <property type="entry name" value="Pyrimidine nucleoside phosphorylase-like, C-terminal domain"/>
    <property type="match status" value="1"/>
</dbReference>
<dbReference type="EMBL" id="CP001804">
    <property type="protein sequence ID" value="ACY18568.1"/>
    <property type="molecule type" value="Genomic_DNA"/>
</dbReference>
<dbReference type="InterPro" id="IPR036320">
    <property type="entry name" value="Glycosyl_Trfase_fam3_N_dom_sf"/>
</dbReference>
<keyword evidence="9" id="KW-1185">Reference proteome</keyword>
<dbReference type="SMART" id="SM00941">
    <property type="entry name" value="PYNP_C"/>
    <property type="match status" value="1"/>
</dbReference>
<evidence type="ECO:0000313" key="8">
    <source>
        <dbReference type="EMBL" id="ACY18568.1"/>
    </source>
</evidence>
<sequence length="438" mass="46079">MSAGFSLDSLRRKRDGGALSETEIRSFIAGVSDGSVPDYQVAAMLMAVFFRGLGDDELAVWADAMLHSGEVLDLGSIERVKVDKHSTGGVGDKISLSLAPAVAACGVAVPMISGRGLGHSGGTLDKLESIPGFRVDLDSARFLTLVDEIGTCMIGQTEHLAPADRRLYALRDVTATVESVPLIASSIMSKKLAEGIDALVLDCKVGTGAFMKTIDDARALSQAIRVIGQAAGKRVSVLLTDMDAPIGVEVGHAGEVREAIAVLRGQGPADTRELTVRLGAEMLRLGGVADSDEDGIARMEEALDSGSGLAVFGRMVEAQGGDARVIDEPEAVLPRAPALAEVQAPRAGWVASVDALAVGLAVQDIGGGRQRTDDRIDHAVAIEMLARPGDQVAEGQPLARLHYRERGLERAAARLSEAFVIEEAPVRARQSRIIEVLR</sequence>
<dbReference type="PANTHER" id="PTHR10515">
    <property type="entry name" value="THYMIDINE PHOSPHORYLASE"/>
    <property type="match status" value="1"/>
</dbReference>
<dbReference type="OrthoDB" id="9763887at2"/>
<keyword evidence="5 8" id="KW-0808">Transferase</keyword>
<evidence type="ECO:0000259" key="7">
    <source>
        <dbReference type="SMART" id="SM00941"/>
    </source>
</evidence>
<dbReference type="GO" id="GO:0006213">
    <property type="term" value="P:pyrimidine nucleoside metabolic process"/>
    <property type="evidence" value="ECO:0007669"/>
    <property type="project" value="InterPro"/>
</dbReference>
<dbReference type="PANTHER" id="PTHR10515:SF0">
    <property type="entry name" value="THYMIDINE PHOSPHORYLASE"/>
    <property type="match status" value="1"/>
</dbReference>
<organism evidence="8 9">
    <name type="scientific">Haliangium ochraceum (strain DSM 14365 / JCM 11303 / SMP-2)</name>
    <dbReference type="NCBI Taxonomy" id="502025"/>
    <lineage>
        <taxon>Bacteria</taxon>
        <taxon>Pseudomonadati</taxon>
        <taxon>Myxococcota</taxon>
        <taxon>Polyangia</taxon>
        <taxon>Haliangiales</taxon>
        <taxon>Kofleriaceae</taxon>
        <taxon>Haliangium</taxon>
    </lineage>
</organism>
<reference evidence="8 9" key="1">
    <citation type="journal article" date="2010" name="Stand. Genomic Sci.">
        <title>Complete genome sequence of Haliangium ochraceum type strain (SMP-2).</title>
        <authorList>
            <consortium name="US DOE Joint Genome Institute (JGI-PGF)"/>
            <person name="Ivanova N."/>
            <person name="Daum C."/>
            <person name="Lang E."/>
            <person name="Abt B."/>
            <person name="Kopitz M."/>
            <person name="Saunders E."/>
            <person name="Lapidus A."/>
            <person name="Lucas S."/>
            <person name="Glavina Del Rio T."/>
            <person name="Nolan M."/>
            <person name="Tice H."/>
            <person name="Copeland A."/>
            <person name="Cheng J.F."/>
            <person name="Chen F."/>
            <person name="Bruce D."/>
            <person name="Goodwin L."/>
            <person name="Pitluck S."/>
            <person name="Mavromatis K."/>
            <person name="Pati A."/>
            <person name="Mikhailova N."/>
            <person name="Chen A."/>
            <person name="Palaniappan K."/>
            <person name="Land M."/>
            <person name="Hauser L."/>
            <person name="Chang Y.J."/>
            <person name="Jeffries C.D."/>
            <person name="Detter J.C."/>
            <person name="Brettin T."/>
            <person name="Rohde M."/>
            <person name="Goker M."/>
            <person name="Bristow J."/>
            <person name="Markowitz V."/>
            <person name="Eisen J.A."/>
            <person name="Hugenholtz P."/>
            <person name="Kyrpides N.C."/>
            <person name="Klenk H.P."/>
        </authorList>
    </citation>
    <scope>NUCLEOTIDE SEQUENCE [LARGE SCALE GENOMIC DNA]</scope>
    <source>
        <strain evidence="9">DSM 14365 / CIP 107738 / JCM 11303 / AJ 13395 / SMP-2</strain>
    </source>
</reference>
<dbReference type="GO" id="GO:0005829">
    <property type="term" value="C:cytosol"/>
    <property type="evidence" value="ECO:0007669"/>
    <property type="project" value="TreeGrafter"/>
</dbReference>
<evidence type="ECO:0000256" key="2">
    <source>
        <dbReference type="ARBA" id="ARBA00011738"/>
    </source>
</evidence>
<dbReference type="NCBIfam" id="NF004490">
    <property type="entry name" value="PRK05820.1"/>
    <property type="match status" value="1"/>
</dbReference>
<dbReference type="InterPro" id="IPR035902">
    <property type="entry name" value="Nuc_phospho_transferase"/>
</dbReference>
<comment type="subunit">
    <text evidence="2">Homodimer.</text>
</comment>
<dbReference type="NCBIfam" id="TIGR02644">
    <property type="entry name" value="Y_phosphoryl"/>
    <property type="match status" value="1"/>
</dbReference>
<dbReference type="GO" id="GO:0004645">
    <property type="term" value="F:1,4-alpha-oligoglucan phosphorylase activity"/>
    <property type="evidence" value="ECO:0007669"/>
    <property type="project" value="InterPro"/>
</dbReference>
<feature type="domain" description="Pyrimidine nucleoside phosphorylase C-terminal" evidence="7">
    <location>
        <begin position="349"/>
        <end position="422"/>
    </location>
</feature>
<evidence type="ECO:0000256" key="4">
    <source>
        <dbReference type="ARBA" id="ARBA00022676"/>
    </source>
</evidence>
<dbReference type="Pfam" id="PF07831">
    <property type="entry name" value="PYNP_C"/>
    <property type="match status" value="1"/>
</dbReference>
<evidence type="ECO:0000256" key="1">
    <source>
        <dbReference type="ARBA" id="ARBA00006915"/>
    </source>
</evidence>
<dbReference type="FunFam" id="3.40.1030.10:FF:000003">
    <property type="entry name" value="Pyrimidine-nucleoside phosphorylase"/>
    <property type="match status" value="1"/>
</dbReference>
<dbReference type="SUPFAM" id="SSF52418">
    <property type="entry name" value="Nucleoside phosphorylase/phosphoribosyltransferase catalytic domain"/>
    <property type="match status" value="1"/>
</dbReference>
<dbReference type="RefSeq" id="WP_012831160.1">
    <property type="nucleotide sequence ID" value="NC_013440.1"/>
</dbReference>
<dbReference type="InterPro" id="IPR000312">
    <property type="entry name" value="Glycosyl_Trfase_fam3"/>
</dbReference>
<dbReference type="EC" id="2.4.2.4" evidence="3"/>
<dbReference type="InterPro" id="IPR036566">
    <property type="entry name" value="PYNP-like_C_sf"/>
</dbReference>
<dbReference type="InterPro" id="IPR013102">
    <property type="entry name" value="PYNP_C"/>
</dbReference>
<dbReference type="STRING" id="502025.Hoch_6093"/>
<gene>
    <name evidence="8" type="ordered locus">Hoch_6093</name>
</gene>
<dbReference type="AlphaFoldDB" id="D0LL72"/>
<dbReference type="SUPFAM" id="SSF47648">
    <property type="entry name" value="Nucleoside phosphorylase/phosphoribosyltransferase N-terminal domain"/>
    <property type="match status" value="1"/>
</dbReference>
<dbReference type="HOGENOM" id="CLU_025040_0_1_7"/>
<dbReference type="KEGG" id="hoh:Hoch_6093"/>
<dbReference type="Gene3D" id="3.40.1030.10">
    <property type="entry name" value="Nucleoside phosphorylase/phosphoribosyltransferase catalytic domain"/>
    <property type="match status" value="1"/>
</dbReference>
<dbReference type="Pfam" id="PF02885">
    <property type="entry name" value="Glycos_trans_3N"/>
    <property type="match status" value="1"/>
</dbReference>
<dbReference type="InterPro" id="IPR018090">
    <property type="entry name" value="Pyrmidine_PPas_bac/euk"/>
</dbReference>
<dbReference type="Pfam" id="PF00591">
    <property type="entry name" value="Glycos_transf_3"/>
    <property type="match status" value="1"/>
</dbReference>
<name>D0LL72_HALO1</name>
<evidence type="ECO:0000313" key="9">
    <source>
        <dbReference type="Proteomes" id="UP000001880"/>
    </source>
</evidence>